<reference evidence="4 5" key="1">
    <citation type="journal article" date="2019" name="Nat. Ecol. Evol.">
        <title>Megaphylogeny resolves global patterns of mushroom evolution.</title>
        <authorList>
            <person name="Varga T."/>
            <person name="Krizsan K."/>
            <person name="Foldi C."/>
            <person name="Dima B."/>
            <person name="Sanchez-Garcia M."/>
            <person name="Sanchez-Ramirez S."/>
            <person name="Szollosi G.J."/>
            <person name="Szarkandi J.G."/>
            <person name="Papp V."/>
            <person name="Albert L."/>
            <person name="Andreopoulos W."/>
            <person name="Angelini C."/>
            <person name="Antonin V."/>
            <person name="Barry K.W."/>
            <person name="Bougher N.L."/>
            <person name="Buchanan P."/>
            <person name="Buyck B."/>
            <person name="Bense V."/>
            <person name="Catcheside P."/>
            <person name="Chovatia M."/>
            <person name="Cooper J."/>
            <person name="Damon W."/>
            <person name="Desjardin D."/>
            <person name="Finy P."/>
            <person name="Geml J."/>
            <person name="Haridas S."/>
            <person name="Hughes K."/>
            <person name="Justo A."/>
            <person name="Karasinski D."/>
            <person name="Kautmanova I."/>
            <person name="Kiss B."/>
            <person name="Kocsube S."/>
            <person name="Kotiranta H."/>
            <person name="LaButti K.M."/>
            <person name="Lechner B.E."/>
            <person name="Liimatainen K."/>
            <person name="Lipzen A."/>
            <person name="Lukacs Z."/>
            <person name="Mihaltcheva S."/>
            <person name="Morgado L.N."/>
            <person name="Niskanen T."/>
            <person name="Noordeloos M.E."/>
            <person name="Ohm R.A."/>
            <person name="Ortiz-Santana B."/>
            <person name="Ovrebo C."/>
            <person name="Racz N."/>
            <person name="Riley R."/>
            <person name="Savchenko A."/>
            <person name="Shiryaev A."/>
            <person name="Soop K."/>
            <person name="Spirin V."/>
            <person name="Szebenyi C."/>
            <person name="Tomsovsky M."/>
            <person name="Tulloss R.E."/>
            <person name="Uehling J."/>
            <person name="Grigoriev I.V."/>
            <person name="Vagvolgyi C."/>
            <person name="Papp T."/>
            <person name="Martin F.M."/>
            <person name="Miettinen O."/>
            <person name="Hibbett D.S."/>
            <person name="Nagy L.G."/>
        </authorList>
    </citation>
    <scope>NUCLEOTIDE SEQUENCE [LARGE SCALE GENOMIC DNA]</scope>
    <source>
        <strain evidence="4 5">FP101781</strain>
    </source>
</reference>
<gene>
    <name evidence="4" type="ORF">FA13DRAFT_1813528</name>
</gene>
<dbReference type="Pfam" id="PF00080">
    <property type="entry name" value="Sod_Cu"/>
    <property type="match status" value="1"/>
</dbReference>
<keyword evidence="5" id="KW-1185">Reference proteome</keyword>
<comment type="cofactor">
    <cofactor evidence="1">
        <name>Cu cation</name>
        <dbReference type="ChEBI" id="CHEBI:23378"/>
    </cofactor>
    <text evidence="1">Binds 1 copper ion per subunit.</text>
</comment>
<dbReference type="Gene3D" id="2.60.40.200">
    <property type="entry name" value="Superoxide dismutase, copper/zinc binding domain"/>
    <property type="match status" value="2"/>
</dbReference>
<comment type="similarity">
    <text evidence="1">Belongs to the Cu-Zn superoxide dismutase family.</text>
</comment>
<comment type="cofactor">
    <cofactor evidence="1">
        <name>Zn(2+)</name>
        <dbReference type="ChEBI" id="CHEBI:29105"/>
    </cofactor>
    <text evidence="1">Binds 1 zinc ion per subunit.</text>
</comment>
<feature type="signal peptide" evidence="2">
    <location>
        <begin position="1"/>
        <end position="21"/>
    </location>
</feature>
<accession>A0A4Y7TDX1</accession>
<evidence type="ECO:0000256" key="1">
    <source>
        <dbReference type="RuleBase" id="RU000393"/>
    </source>
</evidence>
<dbReference type="PANTHER" id="PTHR10003">
    <property type="entry name" value="SUPEROXIDE DISMUTASE CU-ZN -RELATED"/>
    <property type="match status" value="1"/>
</dbReference>
<evidence type="ECO:0000313" key="5">
    <source>
        <dbReference type="Proteomes" id="UP000298030"/>
    </source>
</evidence>
<dbReference type="PROSITE" id="PS00332">
    <property type="entry name" value="SOD_CU_ZN_2"/>
    <property type="match status" value="1"/>
</dbReference>
<comment type="caution">
    <text evidence="4">The sequence shown here is derived from an EMBL/GenBank/DDBJ whole genome shotgun (WGS) entry which is preliminary data.</text>
</comment>
<dbReference type="InterPro" id="IPR036423">
    <property type="entry name" value="SOD-like_Cu/Zn_dom_sf"/>
</dbReference>
<dbReference type="InterPro" id="IPR001424">
    <property type="entry name" value="SOD_Cu_Zn_dom"/>
</dbReference>
<feature type="domain" description="Superoxide dismutase copper/zinc binding" evidence="3">
    <location>
        <begin position="60"/>
        <end position="102"/>
    </location>
</feature>
<comment type="function">
    <text evidence="1">Destroys radicals which are normally produced within the cells and which are toxic to biological systems.</text>
</comment>
<organism evidence="4 5">
    <name type="scientific">Coprinellus micaceus</name>
    <name type="common">Glistening ink-cap mushroom</name>
    <name type="synonym">Coprinus micaceus</name>
    <dbReference type="NCBI Taxonomy" id="71717"/>
    <lineage>
        <taxon>Eukaryota</taxon>
        <taxon>Fungi</taxon>
        <taxon>Dikarya</taxon>
        <taxon>Basidiomycota</taxon>
        <taxon>Agaricomycotina</taxon>
        <taxon>Agaricomycetes</taxon>
        <taxon>Agaricomycetidae</taxon>
        <taxon>Agaricales</taxon>
        <taxon>Agaricineae</taxon>
        <taxon>Psathyrellaceae</taxon>
        <taxon>Coprinellus</taxon>
    </lineage>
</organism>
<dbReference type="SUPFAM" id="SSF49329">
    <property type="entry name" value="Cu,Zn superoxide dismutase-like"/>
    <property type="match status" value="1"/>
</dbReference>
<keyword evidence="2" id="KW-0732">Signal</keyword>
<evidence type="ECO:0000256" key="2">
    <source>
        <dbReference type="SAM" id="SignalP"/>
    </source>
</evidence>
<dbReference type="GO" id="GO:0004784">
    <property type="term" value="F:superoxide dismutase activity"/>
    <property type="evidence" value="ECO:0007669"/>
    <property type="project" value="UniProtKB-EC"/>
</dbReference>
<dbReference type="AlphaFoldDB" id="A0A4Y7TDX1"/>
<dbReference type="GO" id="GO:0005507">
    <property type="term" value="F:copper ion binding"/>
    <property type="evidence" value="ECO:0007669"/>
    <property type="project" value="InterPro"/>
</dbReference>
<sequence>MLPHRTLSFLAFAFLASTATATPTWPWLFPIQPKPPAQPAPEAPLVTKAVVVLKGTVAGGTVTFQQATATGPVTITGNLTNLDLSALRGLHIHQAGDLSDGFVPSSCTLEPDDLGRGGNADSATTGNAGGRAACGVIGLA</sequence>
<dbReference type="EMBL" id="QPFP01000016">
    <property type="protein sequence ID" value="TEB32164.1"/>
    <property type="molecule type" value="Genomic_DNA"/>
</dbReference>
<proteinExistence type="inferred from homology"/>
<keyword evidence="1" id="KW-0186">Copper</keyword>
<dbReference type="InterPro" id="IPR024134">
    <property type="entry name" value="SOD_Cu/Zn_/chaperone"/>
</dbReference>
<keyword evidence="1" id="KW-0862">Zinc</keyword>
<dbReference type="OrthoDB" id="2015551at2759"/>
<dbReference type="EC" id="1.15.1.1" evidence="1"/>
<evidence type="ECO:0000259" key="3">
    <source>
        <dbReference type="Pfam" id="PF00080"/>
    </source>
</evidence>
<name>A0A4Y7TDX1_COPMI</name>
<feature type="chain" id="PRO_5021229265" description="Superoxide dismutase [Cu-Zn]" evidence="2">
    <location>
        <begin position="22"/>
        <end position="140"/>
    </location>
</feature>
<keyword evidence="1" id="KW-0479">Metal-binding</keyword>
<dbReference type="STRING" id="71717.A0A4Y7TDX1"/>
<keyword evidence="1" id="KW-0560">Oxidoreductase</keyword>
<comment type="catalytic activity">
    <reaction evidence="1">
        <text>2 superoxide + 2 H(+) = H2O2 + O2</text>
        <dbReference type="Rhea" id="RHEA:20696"/>
        <dbReference type="ChEBI" id="CHEBI:15378"/>
        <dbReference type="ChEBI" id="CHEBI:15379"/>
        <dbReference type="ChEBI" id="CHEBI:16240"/>
        <dbReference type="ChEBI" id="CHEBI:18421"/>
        <dbReference type="EC" id="1.15.1.1"/>
    </reaction>
</comment>
<protein>
    <recommendedName>
        <fullName evidence="1">Superoxide dismutase [Cu-Zn]</fullName>
        <ecNumber evidence="1">1.15.1.1</ecNumber>
    </recommendedName>
</protein>
<dbReference type="InterPro" id="IPR018152">
    <property type="entry name" value="SOD_Cu/Zn_BS"/>
</dbReference>
<dbReference type="Proteomes" id="UP000298030">
    <property type="component" value="Unassembled WGS sequence"/>
</dbReference>
<evidence type="ECO:0000313" key="4">
    <source>
        <dbReference type="EMBL" id="TEB32164.1"/>
    </source>
</evidence>